<dbReference type="Proteomes" id="UP001151699">
    <property type="component" value="Chromosome X"/>
</dbReference>
<gene>
    <name evidence="2" type="ORF">Bhyg_10694</name>
</gene>
<dbReference type="OrthoDB" id="6262491at2759"/>
<evidence type="ECO:0000313" key="3">
    <source>
        <dbReference type="Proteomes" id="UP001151699"/>
    </source>
</evidence>
<dbReference type="Gene3D" id="2.130.10.10">
    <property type="entry name" value="YVTN repeat-like/Quinoprotein amine dehydrogenase"/>
    <property type="match status" value="1"/>
</dbReference>
<evidence type="ECO:0000256" key="1">
    <source>
        <dbReference type="PROSITE-ProRule" id="PRU00221"/>
    </source>
</evidence>
<reference evidence="2" key="1">
    <citation type="submission" date="2022-07" db="EMBL/GenBank/DDBJ databases">
        <authorList>
            <person name="Trinca V."/>
            <person name="Uliana J.V.C."/>
            <person name="Torres T.T."/>
            <person name="Ward R.J."/>
            <person name="Monesi N."/>
        </authorList>
    </citation>
    <scope>NUCLEOTIDE SEQUENCE</scope>
    <source>
        <strain evidence="2">HSMRA1968</strain>
        <tissue evidence="2">Whole embryos</tissue>
    </source>
</reference>
<dbReference type="AlphaFoldDB" id="A0A9Q0RZH2"/>
<sequence>MSGEILSVGEIGKHAGSVNALLYDNDHVYSGGIDGVVNVWGKDLQFQREIPIHKNFAVLAIVANLQNHIYTCGRDGSLRYFRVPWRNSNNDILLQAVATDVTALFCVGNLLYSGDDKGIIKRWYNNRISCQLNVKKEVKSVAVDGSNLFTAGDKEILITDLKPDIEDEDGTKAKIPGRGPLILFGPKISNHQEFVVFLTRDGKGITLVDNVFPFEVIWTEENAHDTVINALCATDDSLFTAGGDGIVKKWKNLDRKPTIVETVTIGKSITALCVGPIHTVHVGDPESEEGVETFTYPTIYAADSEGVVRRLKFNA</sequence>
<dbReference type="InterPro" id="IPR045182">
    <property type="entry name" value="JINGUBANG-like"/>
</dbReference>
<keyword evidence="1" id="KW-0853">WD repeat</keyword>
<dbReference type="SUPFAM" id="SSF50978">
    <property type="entry name" value="WD40 repeat-like"/>
    <property type="match status" value="1"/>
</dbReference>
<dbReference type="PANTHER" id="PTHR22844">
    <property type="entry name" value="F-BOX AND WD40 DOMAIN PROTEIN"/>
    <property type="match status" value="1"/>
</dbReference>
<keyword evidence="3" id="KW-1185">Reference proteome</keyword>
<dbReference type="InterPro" id="IPR036322">
    <property type="entry name" value="WD40_repeat_dom_sf"/>
</dbReference>
<accession>A0A9Q0RZH2</accession>
<dbReference type="InterPro" id="IPR015943">
    <property type="entry name" value="WD40/YVTN_repeat-like_dom_sf"/>
</dbReference>
<organism evidence="2 3">
    <name type="scientific">Pseudolycoriella hygida</name>
    <dbReference type="NCBI Taxonomy" id="35572"/>
    <lineage>
        <taxon>Eukaryota</taxon>
        <taxon>Metazoa</taxon>
        <taxon>Ecdysozoa</taxon>
        <taxon>Arthropoda</taxon>
        <taxon>Hexapoda</taxon>
        <taxon>Insecta</taxon>
        <taxon>Pterygota</taxon>
        <taxon>Neoptera</taxon>
        <taxon>Endopterygota</taxon>
        <taxon>Diptera</taxon>
        <taxon>Nematocera</taxon>
        <taxon>Sciaroidea</taxon>
        <taxon>Sciaridae</taxon>
        <taxon>Pseudolycoriella</taxon>
    </lineage>
</organism>
<dbReference type="PANTHER" id="PTHR22844:SF387">
    <property type="entry name" value="F3I6.5 PROTEIN"/>
    <property type="match status" value="1"/>
</dbReference>
<dbReference type="PROSITE" id="PS50082">
    <property type="entry name" value="WD_REPEATS_2"/>
    <property type="match status" value="1"/>
</dbReference>
<dbReference type="SMART" id="SM00320">
    <property type="entry name" value="WD40"/>
    <property type="match status" value="4"/>
</dbReference>
<proteinExistence type="predicted"/>
<name>A0A9Q0RZH2_9DIPT</name>
<protein>
    <submittedName>
        <fullName evidence="2">Uncharacterized protein</fullName>
    </submittedName>
</protein>
<evidence type="ECO:0000313" key="2">
    <source>
        <dbReference type="EMBL" id="KAJ6637963.1"/>
    </source>
</evidence>
<comment type="caution">
    <text evidence="2">The sequence shown here is derived from an EMBL/GenBank/DDBJ whole genome shotgun (WGS) entry which is preliminary data.</text>
</comment>
<dbReference type="InterPro" id="IPR001680">
    <property type="entry name" value="WD40_rpt"/>
</dbReference>
<dbReference type="EMBL" id="WJQU01000003">
    <property type="protein sequence ID" value="KAJ6637963.1"/>
    <property type="molecule type" value="Genomic_DNA"/>
</dbReference>
<dbReference type="Pfam" id="PF00400">
    <property type="entry name" value="WD40"/>
    <property type="match status" value="1"/>
</dbReference>
<feature type="repeat" description="WD" evidence="1">
    <location>
        <begin position="11"/>
        <end position="40"/>
    </location>
</feature>